<keyword evidence="2" id="KW-1185">Reference proteome</keyword>
<dbReference type="Pfam" id="PF09365">
    <property type="entry name" value="DUF2461"/>
    <property type="match status" value="1"/>
</dbReference>
<sequence length="209" mass="23780">MVINGFEGWPRGAFDVLLRLEGDPSAEVRRECRRDREDLVRQPMIDLLNVVADHDPAYEDFAVWRYGEVLMQAWQRQSAIVRMARNVEFSVRFDLDGLEVALAWWYAPSAQIERYRAAVADSGSGRRLAAIVGKLEREGLEISGDMLKRPLRGYPADHPRAELLRHKSLIATRPLGCDDWIHTSAAADRVLAAFSELQPLTRWLVKNVA</sequence>
<evidence type="ECO:0000313" key="1">
    <source>
        <dbReference type="EMBL" id="MBB5835587.1"/>
    </source>
</evidence>
<proteinExistence type="predicted"/>
<dbReference type="InterPro" id="IPR012808">
    <property type="entry name" value="CHP02453"/>
</dbReference>
<dbReference type="Proteomes" id="UP000549971">
    <property type="component" value="Unassembled WGS sequence"/>
</dbReference>
<gene>
    <name evidence="1" type="ORF">HDA39_002321</name>
</gene>
<comment type="caution">
    <text evidence="1">The sequence shown here is derived from an EMBL/GenBank/DDBJ whole genome shotgun (WGS) entry which is preliminary data.</text>
</comment>
<dbReference type="AlphaFoldDB" id="A0A7W9J5Q1"/>
<protein>
    <recommendedName>
        <fullName evidence="3">DUF2461 family protein</fullName>
    </recommendedName>
</protein>
<organism evidence="1 2">
    <name type="scientific">Kribbella italica</name>
    <dbReference type="NCBI Taxonomy" id="1540520"/>
    <lineage>
        <taxon>Bacteria</taxon>
        <taxon>Bacillati</taxon>
        <taxon>Actinomycetota</taxon>
        <taxon>Actinomycetes</taxon>
        <taxon>Propionibacteriales</taxon>
        <taxon>Kribbellaceae</taxon>
        <taxon>Kribbella</taxon>
    </lineage>
</organism>
<dbReference type="EMBL" id="JACHMY010000001">
    <property type="protein sequence ID" value="MBB5835587.1"/>
    <property type="molecule type" value="Genomic_DNA"/>
</dbReference>
<accession>A0A7W9J5Q1</accession>
<reference evidence="1 2" key="1">
    <citation type="submission" date="2020-08" db="EMBL/GenBank/DDBJ databases">
        <title>Sequencing the genomes of 1000 actinobacteria strains.</title>
        <authorList>
            <person name="Klenk H.-P."/>
        </authorList>
    </citation>
    <scope>NUCLEOTIDE SEQUENCE [LARGE SCALE GENOMIC DNA]</scope>
    <source>
        <strain evidence="1 2">DSM 28967</strain>
    </source>
</reference>
<evidence type="ECO:0000313" key="2">
    <source>
        <dbReference type="Proteomes" id="UP000549971"/>
    </source>
</evidence>
<name>A0A7W9J5Q1_9ACTN</name>
<dbReference type="RefSeq" id="WP_337925713.1">
    <property type="nucleotide sequence ID" value="NZ_JACHMY010000001.1"/>
</dbReference>
<evidence type="ECO:0008006" key="3">
    <source>
        <dbReference type="Google" id="ProtNLM"/>
    </source>
</evidence>